<dbReference type="Pfam" id="PF08338">
    <property type="entry name" value="DUF1731"/>
    <property type="match status" value="1"/>
</dbReference>
<gene>
    <name evidence="5" type="ORF">BCY86_06490</name>
</gene>
<name>A0A1L6MY84_9BACT</name>
<evidence type="ECO:0000256" key="1">
    <source>
        <dbReference type="ARBA" id="ARBA00009353"/>
    </source>
</evidence>
<dbReference type="PANTHER" id="PTHR11092">
    <property type="entry name" value="SUGAR NUCLEOTIDE EPIMERASE RELATED"/>
    <property type="match status" value="1"/>
</dbReference>
<evidence type="ECO:0000313" key="5">
    <source>
        <dbReference type="EMBL" id="APS00365.1"/>
    </source>
</evidence>
<dbReference type="KEGG" id="pabo:BCY86_06490"/>
<evidence type="ECO:0000313" key="6">
    <source>
        <dbReference type="Proteomes" id="UP000185544"/>
    </source>
</evidence>
<dbReference type="InterPro" id="IPR023393">
    <property type="entry name" value="START-like_dom_sf"/>
</dbReference>
<dbReference type="EMBL" id="CP016908">
    <property type="protein sequence ID" value="APS00365.1"/>
    <property type="molecule type" value="Genomic_DNA"/>
</dbReference>
<proteinExistence type="inferred from homology"/>
<dbReference type="Gene3D" id="3.40.50.720">
    <property type="entry name" value="NAD(P)-binding Rossmann-like Domain"/>
    <property type="match status" value="1"/>
</dbReference>
<evidence type="ECO:0000259" key="4">
    <source>
        <dbReference type="Pfam" id="PF08338"/>
    </source>
</evidence>
<dbReference type="InterPro" id="IPR010099">
    <property type="entry name" value="SDR39U1"/>
</dbReference>
<keyword evidence="6" id="KW-1185">Reference proteome</keyword>
<reference evidence="5 6" key="1">
    <citation type="submission" date="2016-08" db="EMBL/GenBank/DDBJ databases">
        <title>Identification and validation of antigenic proteins from Pajaroellobacter abortibovis using de-novo genome sequence assembly and reverse vaccinology.</title>
        <authorList>
            <person name="Welly B.T."/>
            <person name="Miller M.R."/>
            <person name="Stott J.L."/>
            <person name="Blanchard M.T."/>
            <person name="Islas-Trejo A.D."/>
            <person name="O'Rourke S.M."/>
            <person name="Young A.E."/>
            <person name="Medrano J.F."/>
            <person name="Van Eenennaam A.L."/>
        </authorList>
    </citation>
    <scope>NUCLEOTIDE SEQUENCE [LARGE SCALE GENOMIC DNA]</scope>
    <source>
        <strain evidence="5 6">BTF92-0548A/99-0131</strain>
    </source>
</reference>
<organism evidence="5 6">
    <name type="scientific">Pajaroellobacter abortibovis</name>
    <dbReference type="NCBI Taxonomy" id="1882918"/>
    <lineage>
        <taxon>Bacteria</taxon>
        <taxon>Pseudomonadati</taxon>
        <taxon>Myxococcota</taxon>
        <taxon>Polyangia</taxon>
        <taxon>Polyangiales</taxon>
        <taxon>Polyangiaceae</taxon>
    </lineage>
</organism>
<dbReference type="SUPFAM" id="SSF51735">
    <property type="entry name" value="NAD(P)-binding Rossmann-fold domains"/>
    <property type="match status" value="1"/>
</dbReference>
<dbReference type="InterPro" id="IPR036291">
    <property type="entry name" value="NAD(P)-bd_dom_sf"/>
</dbReference>
<dbReference type="Proteomes" id="UP000185544">
    <property type="component" value="Chromosome"/>
</dbReference>
<protein>
    <submittedName>
        <fullName evidence="5">TIGR01777 family protein</fullName>
    </submittedName>
</protein>
<dbReference type="Pfam" id="PF01370">
    <property type="entry name" value="Epimerase"/>
    <property type="match status" value="1"/>
</dbReference>
<feature type="domain" description="DUF1731" evidence="4">
    <location>
        <begin position="252"/>
        <end position="297"/>
    </location>
</feature>
<accession>A0A1L6MY84</accession>
<dbReference type="Gene3D" id="3.30.530.20">
    <property type="match status" value="1"/>
</dbReference>
<dbReference type="AlphaFoldDB" id="A0A1L6MY84"/>
<evidence type="ECO:0000256" key="2">
    <source>
        <dbReference type="SAM" id="MobiDB-lite"/>
    </source>
</evidence>
<dbReference type="NCBIfam" id="TIGR01777">
    <property type="entry name" value="yfcH"/>
    <property type="match status" value="1"/>
</dbReference>
<dbReference type="InterPro" id="IPR013549">
    <property type="entry name" value="DUF1731"/>
</dbReference>
<dbReference type="CDD" id="cd07820">
    <property type="entry name" value="SRPBCC_3"/>
    <property type="match status" value="1"/>
</dbReference>
<dbReference type="InterPro" id="IPR001509">
    <property type="entry name" value="Epimerase_deHydtase"/>
</dbReference>
<dbReference type="STRING" id="1882918.BCY86_06490"/>
<sequence length="482" mass="54063">MTGATGFIGRSLLARLRRDGHHVCAWVRNVQRAKELLGSEAQLIPAAGGMQALQDAIAPCKGVIHLAGEPILGERWTDARRKALVESRVGLTHQLVEAMSGMPSTSSRAFVCASATGVYGDRGDECLSEESKAGNDFLAQLCQDWEKEARRVSSHGIRSVQVRIGIVLGQGGGVLDRILPLFRAGLGGWIRNGKQYWPWIHLNDLIELFVTALTDERYEGPIHGTSPNPVTNRTWTQALGKVLRRPIVLPLPAVTLKMALGEGATVLLRSQRVLPVKAQALGFQFQYPSLDVALAHILDISSVHIQSIPSQQDTSQENHPKSSYLKKHPPSYLLNTSCRLNKKVEEAYHFFSTPDNLGFLTPSKFHFHIQETHTVMGQGTEIHYRLRLGPIPLRWRTKIEIWQPGRCFVDSQQQGPYSCWWHEHYFDTEGGLTVMKDKIYYAPPFGWLGRIIHWLLIAPALREIFSYRAHMIQLRFGVSHKS</sequence>
<dbReference type="SUPFAM" id="SSF55961">
    <property type="entry name" value="Bet v1-like"/>
    <property type="match status" value="1"/>
</dbReference>
<feature type="region of interest" description="Disordered" evidence="2">
    <location>
        <begin position="309"/>
        <end position="328"/>
    </location>
</feature>
<dbReference type="PANTHER" id="PTHR11092:SF0">
    <property type="entry name" value="EPIMERASE FAMILY PROTEIN SDR39U1"/>
    <property type="match status" value="1"/>
</dbReference>
<comment type="similarity">
    <text evidence="1">Belongs to the NAD(P)-dependent epimerase/dehydratase family. SDR39U1 subfamily.</text>
</comment>
<dbReference type="CDD" id="cd05242">
    <property type="entry name" value="SDR_a8"/>
    <property type="match status" value="1"/>
</dbReference>
<feature type="domain" description="NAD-dependent epimerase/dehydratase" evidence="3">
    <location>
        <begin position="1"/>
        <end position="215"/>
    </location>
</feature>
<evidence type="ECO:0000259" key="3">
    <source>
        <dbReference type="Pfam" id="PF01370"/>
    </source>
</evidence>